<dbReference type="Gene3D" id="3.30.390.10">
    <property type="entry name" value="Enolase-like, N-terminal domain"/>
    <property type="match status" value="1"/>
</dbReference>
<evidence type="ECO:0000259" key="4">
    <source>
        <dbReference type="SMART" id="SM00922"/>
    </source>
</evidence>
<dbReference type="Proteomes" id="UP001156702">
    <property type="component" value="Unassembled WGS sequence"/>
</dbReference>
<dbReference type="Gene3D" id="3.20.20.120">
    <property type="entry name" value="Enolase-like C-terminal domain"/>
    <property type="match status" value="1"/>
</dbReference>
<dbReference type="PANTHER" id="PTHR13794">
    <property type="entry name" value="ENOLASE SUPERFAMILY, MANDELATE RACEMASE"/>
    <property type="match status" value="1"/>
</dbReference>
<evidence type="ECO:0000256" key="1">
    <source>
        <dbReference type="ARBA" id="ARBA00001946"/>
    </source>
</evidence>
<evidence type="ECO:0000256" key="2">
    <source>
        <dbReference type="ARBA" id="ARBA00022723"/>
    </source>
</evidence>
<gene>
    <name evidence="5" type="ORF">GCM10007923_12880</name>
</gene>
<dbReference type="SFLD" id="SFLDS00001">
    <property type="entry name" value="Enolase"/>
    <property type="match status" value="1"/>
</dbReference>
<dbReference type="InterPro" id="IPR013342">
    <property type="entry name" value="Mandelate_racemase_C"/>
</dbReference>
<comment type="cofactor">
    <cofactor evidence="1">
        <name>Mg(2+)</name>
        <dbReference type="ChEBI" id="CHEBI:18420"/>
    </cofactor>
</comment>
<organism evidence="5 6">
    <name type="scientific">Shinella yambaruensis</name>
    <dbReference type="NCBI Taxonomy" id="415996"/>
    <lineage>
        <taxon>Bacteria</taxon>
        <taxon>Pseudomonadati</taxon>
        <taxon>Pseudomonadota</taxon>
        <taxon>Alphaproteobacteria</taxon>
        <taxon>Hyphomicrobiales</taxon>
        <taxon>Rhizobiaceae</taxon>
        <taxon>Shinella</taxon>
    </lineage>
</organism>
<keyword evidence="2" id="KW-0479">Metal-binding</keyword>
<dbReference type="InterPro" id="IPR046945">
    <property type="entry name" value="RHMD-like"/>
</dbReference>
<keyword evidence="6" id="KW-1185">Reference proteome</keyword>
<dbReference type="SUPFAM" id="SSF51604">
    <property type="entry name" value="Enolase C-terminal domain-like"/>
    <property type="match status" value="1"/>
</dbReference>
<dbReference type="Pfam" id="PF13378">
    <property type="entry name" value="MR_MLE_C"/>
    <property type="match status" value="1"/>
</dbReference>
<dbReference type="RefSeq" id="WP_244769001.1">
    <property type="nucleotide sequence ID" value="NZ_JALIRQ010000020.1"/>
</dbReference>
<protein>
    <submittedName>
        <fullName evidence="5">Galactonate dehydratase</fullName>
    </submittedName>
</protein>
<evidence type="ECO:0000256" key="3">
    <source>
        <dbReference type="ARBA" id="ARBA00022842"/>
    </source>
</evidence>
<evidence type="ECO:0000313" key="5">
    <source>
        <dbReference type="EMBL" id="GLR50083.1"/>
    </source>
</evidence>
<dbReference type="InterPro" id="IPR036849">
    <property type="entry name" value="Enolase-like_C_sf"/>
</dbReference>
<dbReference type="SFLD" id="SFLDG00179">
    <property type="entry name" value="mandelate_racemase"/>
    <property type="match status" value="1"/>
</dbReference>
<evidence type="ECO:0000313" key="6">
    <source>
        <dbReference type="Proteomes" id="UP001156702"/>
    </source>
</evidence>
<dbReference type="EMBL" id="BSOP01000010">
    <property type="protein sequence ID" value="GLR50083.1"/>
    <property type="molecule type" value="Genomic_DNA"/>
</dbReference>
<dbReference type="CDD" id="cd03316">
    <property type="entry name" value="MR_like"/>
    <property type="match status" value="1"/>
</dbReference>
<comment type="caution">
    <text evidence="5">The sequence shown here is derived from an EMBL/GenBank/DDBJ whole genome shotgun (WGS) entry which is preliminary data.</text>
</comment>
<reference evidence="6" key="1">
    <citation type="journal article" date="2019" name="Int. J. Syst. Evol. Microbiol.">
        <title>The Global Catalogue of Microorganisms (GCM) 10K type strain sequencing project: providing services to taxonomists for standard genome sequencing and annotation.</title>
        <authorList>
            <consortium name="The Broad Institute Genomics Platform"/>
            <consortium name="The Broad Institute Genome Sequencing Center for Infectious Disease"/>
            <person name="Wu L."/>
            <person name="Ma J."/>
        </authorList>
    </citation>
    <scope>NUCLEOTIDE SEQUENCE [LARGE SCALE GENOMIC DNA]</scope>
    <source>
        <strain evidence="6">NBRC 102122</strain>
    </source>
</reference>
<dbReference type="PANTHER" id="PTHR13794:SF58">
    <property type="entry name" value="MITOCHONDRIAL ENOLASE SUPERFAMILY MEMBER 1"/>
    <property type="match status" value="1"/>
</dbReference>
<proteinExistence type="predicted"/>
<dbReference type="InterPro" id="IPR029017">
    <property type="entry name" value="Enolase-like_N"/>
</dbReference>
<feature type="domain" description="Mandelate racemase/muconate lactonizing enzyme C-terminal" evidence="4">
    <location>
        <begin position="151"/>
        <end position="256"/>
    </location>
</feature>
<keyword evidence="3" id="KW-0460">Magnesium</keyword>
<dbReference type="Pfam" id="PF02746">
    <property type="entry name" value="MR_MLE_N"/>
    <property type="match status" value="1"/>
</dbReference>
<dbReference type="SMART" id="SM00922">
    <property type="entry name" value="MR_MLE"/>
    <property type="match status" value="1"/>
</dbReference>
<dbReference type="SUPFAM" id="SSF54826">
    <property type="entry name" value="Enolase N-terminal domain-like"/>
    <property type="match status" value="1"/>
</dbReference>
<accession>A0ABQ5ZBA3</accession>
<dbReference type="InterPro" id="IPR029065">
    <property type="entry name" value="Enolase_C-like"/>
</dbReference>
<dbReference type="InterPro" id="IPR013341">
    <property type="entry name" value="Mandelate_racemase_N_dom"/>
</dbReference>
<name>A0ABQ5ZBA3_9HYPH</name>
<sequence>MIVGPVRGVKGLSAQGAFAHQTDRTAMKIKRIETFCNRHVGFVRITDETGATGWGQVSTYNADITSEVLHRQVAPYTVGAEIADLDDHLDRIFEREHKFPGSYLCRAFCGLDTAIWDLRGKLAEKPVAALLGGSAGPLRAYASSMKRDITPADEAERFRRLRGEYGFDAFKFRVGAECGRDRDEWPGRTEEIIPAIARAVGAEADLLADANSCYSPARAIEVGRIMQDNGLVHYEEPCPYWELEQTRQVTEALDIDVTGGEQDCDLATWRRMIEMRAVDIVQPDICYLGGISRTLRVVRMAAAAGLPVTPHAANLSMVTLFTMHLLRAIPNGGKYLEFSIEGEDYYPWQDGLFRSSPYAIVGGRATVGEEPGWGVEIDPEWLARSSYQMSEAN</sequence>